<name>A0AAW1P4W8_9CHLO</name>
<accession>A0AAW1P4W8</accession>
<sequence>MAQGKAQVDRAANTAAATAQELSEKAKAKLADASQQVQQAGSAAAAKAREVAPQVARDVRVNGRDIVLHAFSLGKYAPQRRSRAAIFIYFASLCYLAIGLAMMFFPASFAMALHMIRQPGNPAAEGMMRMLGLLVSIDAYSCIMAARANDEAFICARILASAVLFPAAITLFWAMGYLSTGLTFCLNMMKFGMAATTFMLYCQDQRSVRRRKVE</sequence>
<evidence type="ECO:0008006" key="5">
    <source>
        <dbReference type="Google" id="ProtNLM"/>
    </source>
</evidence>
<protein>
    <recommendedName>
        <fullName evidence="5">Vesicle transport protein</fullName>
    </recommendedName>
</protein>
<feature type="transmembrane region" description="Helical" evidence="2">
    <location>
        <begin position="158"/>
        <end position="175"/>
    </location>
</feature>
<keyword evidence="2" id="KW-1133">Transmembrane helix</keyword>
<evidence type="ECO:0000313" key="4">
    <source>
        <dbReference type="Proteomes" id="UP001489004"/>
    </source>
</evidence>
<dbReference type="Proteomes" id="UP001489004">
    <property type="component" value="Unassembled WGS sequence"/>
</dbReference>
<feature type="transmembrane region" description="Helical" evidence="2">
    <location>
        <begin position="181"/>
        <end position="202"/>
    </location>
</feature>
<proteinExistence type="predicted"/>
<evidence type="ECO:0000256" key="1">
    <source>
        <dbReference type="SAM" id="Coils"/>
    </source>
</evidence>
<keyword evidence="2" id="KW-0812">Transmembrane</keyword>
<keyword evidence="4" id="KW-1185">Reference proteome</keyword>
<keyword evidence="2" id="KW-0472">Membrane</keyword>
<comment type="caution">
    <text evidence="3">The sequence shown here is derived from an EMBL/GenBank/DDBJ whole genome shotgun (WGS) entry which is preliminary data.</text>
</comment>
<keyword evidence="1" id="KW-0175">Coiled coil</keyword>
<dbReference type="AlphaFoldDB" id="A0AAW1P4W8"/>
<feature type="transmembrane region" description="Helical" evidence="2">
    <location>
        <begin position="84"/>
        <end position="107"/>
    </location>
</feature>
<gene>
    <name evidence="3" type="ORF">WJX72_005753</name>
</gene>
<feature type="transmembrane region" description="Helical" evidence="2">
    <location>
        <begin position="127"/>
        <end position="146"/>
    </location>
</feature>
<reference evidence="3 4" key="1">
    <citation type="journal article" date="2024" name="Nat. Commun.">
        <title>Phylogenomics reveals the evolutionary origins of lichenization in chlorophyte algae.</title>
        <authorList>
            <person name="Puginier C."/>
            <person name="Libourel C."/>
            <person name="Otte J."/>
            <person name="Skaloud P."/>
            <person name="Haon M."/>
            <person name="Grisel S."/>
            <person name="Petersen M."/>
            <person name="Berrin J.G."/>
            <person name="Delaux P.M."/>
            <person name="Dal Grande F."/>
            <person name="Keller J."/>
        </authorList>
    </citation>
    <scope>NUCLEOTIDE SEQUENCE [LARGE SCALE GENOMIC DNA]</scope>
    <source>
        <strain evidence="3 4">SAG 2043</strain>
    </source>
</reference>
<evidence type="ECO:0000256" key="2">
    <source>
        <dbReference type="SAM" id="Phobius"/>
    </source>
</evidence>
<organism evidence="3 4">
    <name type="scientific">[Myrmecia] bisecta</name>
    <dbReference type="NCBI Taxonomy" id="41462"/>
    <lineage>
        <taxon>Eukaryota</taxon>
        <taxon>Viridiplantae</taxon>
        <taxon>Chlorophyta</taxon>
        <taxon>core chlorophytes</taxon>
        <taxon>Trebouxiophyceae</taxon>
        <taxon>Trebouxiales</taxon>
        <taxon>Trebouxiaceae</taxon>
        <taxon>Myrmecia</taxon>
    </lineage>
</organism>
<evidence type="ECO:0000313" key="3">
    <source>
        <dbReference type="EMBL" id="KAK9803397.1"/>
    </source>
</evidence>
<dbReference type="EMBL" id="JALJOR010000021">
    <property type="protein sequence ID" value="KAK9803397.1"/>
    <property type="molecule type" value="Genomic_DNA"/>
</dbReference>
<feature type="coiled-coil region" evidence="1">
    <location>
        <begin position="16"/>
        <end position="43"/>
    </location>
</feature>